<dbReference type="AlphaFoldDB" id="A0A5N6JY83"/>
<gene>
    <name evidence="1" type="ORF">EYC80_009568</name>
</gene>
<accession>A0A5N6JY83</accession>
<sequence>MEFKIRTSNKGTCDRDLDLKRRHRAMFYLSLPTSSCPSQVGNNSEQSKRVICNSCEEEDGWRKKARGVFWWGRYQDSAA</sequence>
<evidence type="ECO:0000313" key="1">
    <source>
        <dbReference type="EMBL" id="KAB8294119.1"/>
    </source>
</evidence>
<dbReference type="Proteomes" id="UP000326757">
    <property type="component" value="Unassembled WGS sequence"/>
</dbReference>
<reference evidence="1 2" key="1">
    <citation type="submission" date="2019-06" db="EMBL/GenBank/DDBJ databases">
        <title>Genome Sequence of the Brown Rot Fungal Pathogen Monilinia laxa.</title>
        <authorList>
            <person name="De Miccolis Angelini R.M."/>
            <person name="Landi L."/>
            <person name="Abate D."/>
            <person name="Pollastro S."/>
            <person name="Romanazzi G."/>
            <person name="Faretra F."/>
        </authorList>
    </citation>
    <scope>NUCLEOTIDE SEQUENCE [LARGE SCALE GENOMIC DNA]</scope>
    <source>
        <strain evidence="1 2">Mlax316</strain>
    </source>
</reference>
<comment type="caution">
    <text evidence="1">The sequence shown here is derived from an EMBL/GenBank/DDBJ whole genome shotgun (WGS) entry which is preliminary data.</text>
</comment>
<keyword evidence="2" id="KW-1185">Reference proteome</keyword>
<evidence type="ECO:0000313" key="2">
    <source>
        <dbReference type="Proteomes" id="UP000326757"/>
    </source>
</evidence>
<dbReference type="EMBL" id="VIGI01000011">
    <property type="protein sequence ID" value="KAB8294119.1"/>
    <property type="molecule type" value="Genomic_DNA"/>
</dbReference>
<proteinExistence type="predicted"/>
<name>A0A5N6JY83_MONLA</name>
<protein>
    <submittedName>
        <fullName evidence="1">Uncharacterized protein</fullName>
    </submittedName>
</protein>
<organism evidence="1 2">
    <name type="scientific">Monilinia laxa</name>
    <name type="common">Brown rot fungus</name>
    <name type="synonym">Sclerotinia laxa</name>
    <dbReference type="NCBI Taxonomy" id="61186"/>
    <lineage>
        <taxon>Eukaryota</taxon>
        <taxon>Fungi</taxon>
        <taxon>Dikarya</taxon>
        <taxon>Ascomycota</taxon>
        <taxon>Pezizomycotina</taxon>
        <taxon>Leotiomycetes</taxon>
        <taxon>Helotiales</taxon>
        <taxon>Sclerotiniaceae</taxon>
        <taxon>Monilinia</taxon>
    </lineage>
</organism>